<feature type="domain" description="Chemokine interleukin-8-like" evidence="3">
    <location>
        <begin position="28"/>
        <end position="88"/>
    </location>
</feature>
<dbReference type="PANTHER" id="PTHR12015:SF108">
    <property type="entry name" value="C-C MOTIF CHEMOKINE 20"/>
    <property type="match status" value="1"/>
</dbReference>
<dbReference type="Pfam" id="PF00048">
    <property type="entry name" value="IL8"/>
    <property type="match status" value="1"/>
</dbReference>
<dbReference type="Gene3D" id="2.40.50.40">
    <property type="match status" value="1"/>
</dbReference>
<reference evidence="4" key="1">
    <citation type="journal article" date="2013" name="Fish Physiol. Biochem.">
        <title>Identification and expression analysis of a CC chemokine from cobia (Rachycentron canadum).</title>
        <authorList>
            <person name="Feng J."/>
            <person name="Su Y."/>
            <person name="Guo Z."/>
            <person name="Xu L."/>
            <person name="Sun X."/>
            <person name="Wang Y."/>
        </authorList>
    </citation>
    <scope>NUCLEOTIDE SEQUENCE</scope>
</reference>
<dbReference type="InterPro" id="IPR036048">
    <property type="entry name" value="Interleukin_8-like_sf"/>
</dbReference>
<dbReference type="EMBL" id="JF975593">
    <property type="protein sequence ID" value="AER13144.1"/>
    <property type="molecule type" value="mRNA"/>
</dbReference>
<organism evidence="4">
    <name type="scientific">Rachycentron canadum</name>
    <name type="common">Cobia</name>
    <name type="synonym">Gasterosteus canadus</name>
    <dbReference type="NCBI Taxonomy" id="141264"/>
    <lineage>
        <taxon>Eukaryota</taxon>
        <taxon>Metazoa</taxon>
        <taxon>Chordata</taxon>
        <taxon>Craniata</taxon>
        <taxon>Vertebrata</taxon>
        <taxon>Euteleostomi</taxon>
        <taxon>Actinopterygii</taxon>
        <taxon>Neopterygii</taxon>
        <taxon>Teleostei</taxon>
        <taxon>Neoteleostei</taxon>
        <taxon>Acanthomorphata</taxon>
        <taxon>Carangaria</taxon>
        <taxon>Carangiformes</taxon>
        <taxon>Rachycentridae</taxon>
        <taxon>Rachycentron</taxon>
    </lineage>
</organism>
<dbReference type="SUPFAM" id="SSF54117">
    <property type="entry name" value="Interleukin 8-like chemokines"/>
    <property type="match status" value="1"/>
</dbReference>
<name>G8F0V7_RACCA</name>
<dbReference type="GO" id="GO:0005615">
    <property type="term" value="C:extracellular space"/>
    <property type="evidence" value="ECO:0007669"/>
    <property type="project" value="UniProtKB-KW"/>
</dbReference>
<evidence type="ECO:0000256" key="1">
    <source>
        <dbReference type="ARBA" id="ARBA00022514"/>
    </source>
</evidence>
<evidence type="ECO:0000256" key="2">
    <source>
        <dbReference type="SAM" id="SignalP"/>
    </source>
</evidence>
<protein>
    <submittedName>
        <fullName evidence="4">CC chemokine</fullName>
    </submittedName>
</protein>
<feature type="signal peptide" evidence="2">
    <location>
        <begin position="1"/>
        <end position="25"/>
    </location>
</feature>
<evidence type="ECO:0000313" key="4">
    <source>
        <dbReference type="EMBL" id="AER13144.1"/>
    </source>
</evidence>
<sequence>MAPRGDAKLFFCILFITCCFSVTSAELMSDCCLSVKNQSVSKHVIGDYKHQVSGEGCSIDAMVLVGRRGRTLCVPADAPWVKEVLDHVNYLRKVCKKNPKAKRCGGVKLE</sequence>
<dbReference type="AlphaFoldDB" id="G8F0V7"/>
<dbReference type="GO" id="GO:0006955">
    <property type="term" value="P:immune response"/>
    <property type="evidence" value="ECO:0007669"/>
    <property type="project" value="InterPro"/>
</dbReference>
<keyword evidence="1" id="KW-0202">Cytokine</keyword>
<accession>G8F0V7</accession>
<dbReference type="GO" id="GO:0008009">
    <property type="term" value="F:chemokine activity"/>
    <property type="evidence" value="ECO:0007669"/>
    <property type="project" value="InterPro"/>
</dbReference>
<dbReference type="InterPro" id="IPR001811">
    <property type="entry name" value="Chemokine_IL8-like_dom"/>
</dbReference>
<dbReference type="SMART" id="SM00199">
    <property type="entry name" value="SCY"/>
    <property type="match status" value="1"/>
</dbReference>
<dbReference type="PANTHER" id="PTHR12015">
    <property type="entry name" value="SMALL INDUCIBLE CYTOKINE A"/>
    <property type="match status" value="1"/>
</dbReference>
<proteinExistence type="evidence at transcript level"/>
<evidence type="ECO:0000259" key="3">
    <source>
        <dbReference type="SMART" id="SM00199"/>
    </source>
</evidence>
<keyword evidence="2" id="KW-0732">Signal</keyword>
<dbReference type="InterPro" id="IPR039809">
    <property type="entry name" value="Chemokine_b/g/d"/>
</dbReference>
<feature type="chain" id="PRO_5003509223" evidence="2">
    <location>
        <begin position="26"/>
        <end position="110"/>
    </location>
</feature>